<feature type="domain" description="Bacterial sugar transferase" evidence="3">
    <location>
        <begin position="36"/>
        <end position="224"/>
    </location>
</feature>
<comment type="similarity">
    <text evidence="1">Belongs to the bacterial sugar transferase family.</text>
</comment>
<dbReference type="Proteomes" id="UP000000263">
    <property type="component" value="Chromosome"/>
</dbReference>
<dbReference type="GO" id="GO:0047360">
    <property type="term" value="F:undecaprenyl-phosphate galactose phosphotransferase activity"/>
    <property type="evidence" value="ECO:0007669"/>
    <property type="project" value="UniProtKB-EC"/>
</dbReference>
<dbReference type="PANTHER" id="PTHR30576">
    <property type="entry name" value="COLANIC BIOSYNTHESIS UDP-GLUCOSE LIPID CARRIER TRANSFERASE"/>
    <property type="match status" value="1"/>
</dbReference>
<dbReference type="HOGENOM" id="CLU_024920_1_0_0"/>
<dbReference type="Pfam" id="PF02397">
    <property type="entry name" value="Bac_transf"/>
    <property type="match status" value="1"/>
</dbReference>
<organism evidence="4 5">
    <name type="scientific">Roseiflexus castenholzii (strain DSM 13941 / HLO8)</name>
    <dbReference type="NCBI Taxonomy" id="383372"/>
    <lineage>
        <taxon>Bacteria</taxon>
        <taxon>Bacillati</taxon>
        <taxon>Chloroflexota</taxon>
        <taxon>Chloroflexia</taxon>
        <taxon>Chloroflexales</taxon>
        <taxon>Roseiflexineae</taxon>
        <taxon>Roseiflexaceae</taxon>
        <taxon>Roseiflexus</taxon>
    </lineage>
</organism>
<dbReference type="RefSeq" id="WP_012121586.1">
    <property type="nucleotide sequence ID" value="NC_009767.1"/>
</dbReference>
<dbReference type="STRING" id="383372.Rcas_3108"/>
<name>A7NNM1_ROSCS</name>
<dbReference type="eggNOG" id="COG2148">
    <property type="taxonomic scope" value="Bacteria"/>
</dbReference>
<sequence length="229" mass="26539">MATIVNRSRPAYTLDWIERYRPERQWLRGRAYRRAKRIMDLSLSLLASPMVLPLFLIIALAIKIESPGGPVIFTQNRTGKGGRRFKMYKFRTMVPNAEELKKQLAHLNELQWPDFKITNDPRITRVGKFLRKTSLDELPQIINVIRGEMSLVGPRPTSFDASTYQLWQTARLDVKPGLTGLWQVYGRASTEFDERLRLDIMYIEHRCLGLDLEILVRTVLAVFQGRGAH</sequence>
<evidence type="ECO:0000256" key="2">
    <source>
        <dbReference type="SAM" id="Phobius"/>
    </source>
</evidence>
<keyword evidence="2" id="KW-1133">Transmembrane helix</keyword>
<keyword evidence="4" id="KW-0808">Transferase</keyword>
<dbReference type="EMBL" id="CP000804">
    <property type="protein sequence ID" value="ABU59162.1"/>
    <property type="molecule type" value="Genomic_DNA"/>
</dbReference>
<evidence type="ECO:0000259" key="3">
    <source>
        <dbReference type="Pfam" id="PF02397"/>
    </source>
</evidence>
<keyword evidence="5" id="KW-1185">Reference proteome</keyword>
<gene>
    <name evidence="4" type="ordered locus">Rcas_3108</name>
</gene>
<feature type="transmembrane region" description="Helical" evidence="2">
    <location>
        <begin position="38"/>
        <end position="62"/>
    </location>
</feature>
<evidence type="ECO:0000313" key="4">
    <source>
        <dbReference type="EMBL" id="ABU59162.1"/>
    </source>
</evidence>
<dbReference type="EC" id="2.7.8.6" evidence="4"/>
<protein>
    <submittedName>
        <fullName evidence="4">Undecaprenyl-phosphate galactose phosphotransferase</fullName>
        <ecNumber evidence="4">2.7.8.6</ecNumber>
    </submittedName>
</protein>
<keyword evidence="2" id="KW-0812">Transmembrane</keyword>
<dbReference type="AlphaFoldDB" id="A7NNM1"/>
<dbReference type="KEGG" id="rca:Rcas_3108"/>
<dbReference type="OrthoDB" id="9795351at2"/>
<dbReference type="InterPro" id="IPR003362">
    <property type="entry name" value="Bact_transf"/>
</dbReference>
<accession>A7NNM1</accession>
<dbReference type="PANTHER" id="PTHR30576:SF10">
    <property type="entry name" value="SLL5057 PROTEIN"/>
    <property type="match status" value="1"/>
</dbReference>
<reference evidence="4 5" key="1">
    <citation type="submission" date="2007-08" db="EMBL/GenBank/DDBJ databases">
        <title>Complete sequence of Roseiflexus castenholzii DSM 13941.</title>
        <authorList>
            <consortium name="US DOE Joint Genome Institute"/>
            <person name="Copeland A."/>
            <person name="Lucas S."/>
            <person name="Lapidus A."/>
            <person name="Barry K."/>
            <person name="Glavina del Rio T."/>
            <person name="Dalin E."/>
            <person name="Tice H."/>
            <person name="Pitluck S."/>
            <person name="Thompson L.S."/>
            <person name="Brettin T."/>
            <person name="Bruce D."/>
            <person name="Detter J.C."/>
            <person name="Han C."/>
            <person name="Tapia R."/>
            <person name="Schmutz J."/>
            <person name="Larimer F."/>
            <person name="Land M."/>
            <person name="Hauser L."/>
            <person name="Kyrpides N."/>
            <person name="Mikhailova N."/>
            <person name="Bryant D.A."/>
            <person name="Hanada S."/>
            <person name="Tsukatani Y."/>
            <person name="Richardson P."/>
        </authorList>
    </citation>
    <scope>NUCLEOTIDE SEQUENCE [LARGE SCALE GENOMIC DNA]</scope>
    <source>
        <strain evidence="5">DSM 13941 / HLO8</strain>
    </source>
</reference>
<evidence type="ECO:0000313" key="5">
    <source>
        <dbReference type="Proteomes" id="UP000000263"/>
    </source>
</evidence>
<proteinExistence type="inferred from homology"/>
<keyword evidence="2" id="KW-0472">Membrane</keyword>
<evidence type="ECO:0000256" key="1">
    <source>
        <dbReference type="ARBA" id="ARBA00006464"/>
    </source>
</evidence>